<evidence type="ECO:0000256" key="1">
    <source>
        <dbReference type="ARBA" id="ARBA00022694"/>
    </source>
</evidence>
<dbReference type="RefSeq" id="XP_001646790.1">
    <property type="nucleotide sequence ID" value="XM_001646740.1"/>
</dbReference>
<dbReference type="GO" id="GO:0004526">
    <property type="term" value="F:ribonuclease P activity"/>
    <property type="evidence" value="ECO:0007669"/>
    <property type="project" value="EnsemblFungi"/>
</dbReference>
<dbReference type="InParanoid" id="A7TFX4"/>
<evidence type="ECO:0000313" key="5">
    <source>
        <dbReference type="EMBL" id="EDO18932.1"/>
    </source>
</evidence>
<comment type="similarity">
    <text evidence="4">Belongs to the eukaryotic/archaeal RNase P protein component 4 family.</text>
</comment>
<dbReference type="PANTHER" id="PTHR14742">
    <property type="entry name" value="RIBONUCLEASE P SUBUNIT P21"/>
    <property type="match status" value="1"/>
</dbReference>
<evidence type="ECO:0000256" key="4">
    <source>
        <dbReference type="ARBA" id="ARBA00038402"/>
    </source>
</evidence>
<keyword evidence="3" id="KW-0862">Zinc</keyword>
<reference evidence="5 6" key="1">
    <citation type="journal article" date="2007" name="Proc. Natl. Acad. Sci. U.S.A.">
        <title>Independent sorting-out of thousands of duplicated gene pairs in two yeast species descended from a whole-genome duplication.</title>
        <authorList>
            <person name="Scannell D.R."/>
            <person name="Frank A.C."/>
            <person name="Conant G.C."/>
            <person name="Byrne K.P."/>
            <person name="Woolfit M."/>
            <person name="Wolfe K.H."/>
        </authorList>
    </citation>
    <scope>NUCLEOTIDE SEQUENCE [LARGE SCALE GENOMIC DNA]</scope>
    <source>
        <strain evidence="6">ATCC 22028 / DSM 70294 / BCRC 21397 / CBS 2163 / NBRC 10782 / NRRL Y-8283 / UCD 57-17</strain>
    </source>
</reference>
<dbReference type="EMBL" id="DS480384">
    <property type="protein sequence ID" value="EDO18932.1"/>
    <property type="molecule type" value="Genomic_DNA"/>
</dbReference>
<keyword evidence="6" id="KW-1185">Reference proteome</keyword>
<dbReference type="PANTHER" id="PTHR14742:SF0">
    <property type="entry name" value="RIBONUCLEASE P PROTEIN SUBUNIT P21"/>
    <property type="match status" value="1"/>
</dbReference>
<evidence type="ECO:0000256" key="2">
    <source>
        <dbReference type="ARBA" id="ARBA00022723"/>
    </source>
</evidence>
<dbReference type="KEGG" id="vpo:Kpol_1023p107"/>
<dbReference type="Proteomes" id="UP000000267">
    <property type="component" value="Unassembled WGS sequence"/>
</dbReference>
<evidence type="ECO:0000313" key="6">
    <source>
        <dbReference type="Proteomes" id="UP000000267"/>
    </source>
</evidence>
<dbReference type="eggNOG" id="KOG4394">
    <property type="taxonomic scope" value="Eukaryota"/>
</dbReference>
<gene>
    <name evidence="5" type="ORF">Kpol_1023p107</name>
</gene>
<dbReference type="Gene3D" id="6.20.50.20">
    <property type="match status" value="1"/>
</dbReference>
<organism evidence="6">
    <name type="scientific">Vanderwaltozyma polyspora (strain ATCC 22028 / DSM 70294 / BCRC 21397 / CBS 2163 / NBRC 10782 / NRRL Y-8283 / UCD 57-17)</name>
    <name type="common">Kluyveromyces polysporus</name>
    <dbReference type="NCBI Taxonomy" id="436907"/>
    <lineage>
        <taxon>Eukaryota</taxon>
        <taxon>Fungi</taxon>
        <taxon>Dikarya</taxon>
        <taxon>Ascomycota</taxon>
        <taxon>Saccharomycotina</taxon>
        <taxon>Saccharomycetes</taxon>
        <taxon>Saccharomycetales</taxon>
        <taxon>Saccharomycetaceae</taxon>
        <taxon>Vanderwaltozyma</taxon>
    </lineage>
</organism>
<dbReference type="HOGENOM" id="CLU_079140_4_1_1"/>
<proteinExistence type="inferred from homology"/>
<dbReference type="GO" id="GO:0001682">
    <property type="term" value="P:tRNA 5'-leader removal"/>
    <property type="evidence" value="ECO:0007669"/>
    <property type="project" value="EnsemblFungi"/>
</dbReference>
<name>A7TFX4_VANPO</name>
<evidence type="ECO:0000256" key="3">
    <source>
        <dbReference type="ARBA" id="ARBA00022833"/>
    </source>
</evidence>
<dbReference type="STRING" id="436907.A7TFX4"/>
<dbReference type="GO" id="GO:0034965">
    <property type="term" value="P:intronic box C/D snoRNA processing"/>
    <property type="evidence" value="ECO:0007669"/>
    <property type="project" value="EnsemblFungi"/>
</dbReference>
<dbReference type="AlphaFoldDB" id="A7TFX4"/>
<dbReference type="GO" id="GO:0005655">
    <property type="term" value="C:nucleolar ribonuclease P complex"/>
    <property type="evidence" value="ECO:0007669"/>
    <property type="project" value="EnsemblFungi"/>
</dbReference>
<dbReference type="FunCoup" id="A7TFX4">
    <property type="interactions" value="30"/>
</dbReference>
<dbReference type="GO" id="GO:0046872">
    <property type="term" value="F:metal ion binding"/>
    <property type="evidence" value="ECO:0007669"/>
    <property type="project" value="UniProtKB-KW"/>
</dbReference>
<sequence>MGKNQNQKKSITKQDDGLIRTQIPKTINNKEHFQRLNYLYHLTMFSKDENLSRSYVNLMDTISKKTNTKMLPSLKRTYCKKCKRVIIFDNKLSIKKIKGIERLIIECKCGHEKSFPIGLNKDYKTFYEKEGNLIEVSPPNTNIPKH</sequence>
<dbReference type="OrthoDB" id="128536at2759"/>
<dbReference type="OMA" id="CKKCHRI"/>
<dbReference type="PhylomeDB" id="A7TFX4"/>
<dbReference type="Pfam" id="PF04032">
    <property type="entry name" value="Rpr2"/>
    <property type="match status" value="1"/>
</dbReference>
<accession>A7TFX4</accession>
<keyword evidence="1" id="KW-0819">tRNA processing</keyword>
<keyword evidence="2" id="KW-0479">Metal-binding</keyword>
<dbReference type="InterPro" id="IPR007175">
    <property type="entry name" value="Rpr2/Snm1/Rpp21"/>
</dbReference>
<dbReference type="GeneID" id="5547255"/>
<protein>
    <submittedName>
        <fullName evidence="5">Uncharacterized protein</fullName>
    </submittedName>
</protein>